<sequence length="671" mass="76425">MSTSPKVNKLISNSLMLQFRTLDLKLASVQTNGFRYSTDFDVKINDLRKRLEDVRPLITRDPVQSDGIMTSIEKDLDQLAASTNTYRTYVMPIEQRNELSTPAAPNVLVNPPLPVAPHATTLEFMPDSVNRNATIEPTEPLPPDERDATGATGNAVESYRASVSDLSAIAGPSGVKRKPPPPDESDSESNGRFSPWSLDLQQMIVMLDDLIRNRSRPLELLTETLNNLINLKQQGDRVAHLLPTIRIDIKDIIDNSELRAFLSLYRKYGYTDIIHEPLEKILARIRGTPAVLNQPPSIDNFLRTLQLNLKNKVAIKVDKREYEQVTDPDVRLLLAIYNIQSALRIVDKDKPYLSRNKRVKRSKQNNGSDFITAPSVNVENIPLPSVGGPMAADGNSKTEVDKVGESVHEIMQELHEEPEIQIALTPFEEPFYEVSPEGSDVEMVSIERPMTRQRYVDTQLMAPDSFMPADDSQHPIVEALLTVIPPAPNRMAFCELKQYVDIKRYESLFPTVRKLNLSELNHNVHMYQLLEPLAYYAIDDTTFSALGWFIVNTCTYFLTCIDNLDSIRMAVVQNGFRDVDRVSLFFIKYNYLLYYRQLISELKNRYRYMNSRLINLIKTYDIIVQKYYNSTLFKFVNPPPNFNLPLDPIVMLILAKSSSVKESHEIPSNKK</sequence>
<dbReference type="EMBL" id="MH124167">
    <property type="protein sequence ID" value="AXU41545.1"/>
    <property type="molecule type" value="Genomic_DNA"/>
</dbReference>
<name>A0A346TPN5_9ABAC</name>
<evidence type="ECO:0000313" key="2">
    <source>
        <dbReference type="EMBL" id="AXU41545.1"/>
    </source>
</evidence>
<keyword evidence="3" id="KW-1185">Reference proteome</keyword>
<evidence type="ECO:0000313" key="3">
    <source>
        <dbReference type="Proteomes" id="UP000501969"/>
    </source>
</evidence>
<proteinExistence type="predicted"/>
<dbReference type="GeneID" id="80534052"/>
<organism evidence="2 3">
    <name type="scientific">Mythimna unipuncta nucleopolyhedrovirus</name>
    <dbReference type="NCBI Taxonomy" id="447897"/>
    <lineage>
        <taxon>Viruses</taxon>
        <taxon>Viruses incertae sedis</taxon>
        <taxon>Naldaviricetes</taxon>
        <taxon>Lefavirales</taxon>
        <taxon>Baculoviridae</taxon>
        <taxon>Alphabaculovirus</taxon>
    </lineage>
</organism>
<dbReference type="KEGG" id="vg:80534052"/>
<accession>A0A346TPN5</accession>
<dbReference type="RefSeq" id="YP_010796557.1">
    <property type="nucleotide sequence ID" value="NC_076031.1"/>
</dbReference>
<reference evidence="2 3" key="1">
    <citation type="submission" date="2018-03" db="EMBL/GenBank/DDBJ databases">
        <title>Complete genome sequence of a second alphabaculovirus from the true armyworm, Mythimna unipuncta.</title>
        <authorList>
            <person name="Harrison R.L."/>
            <person name="Mowery J.D."/>
            <person name="Bauchan G.R."/>
            <person name="Theilmann D.A."/>
            <person name="Erlandson M.A."/>
        </authorList>
    </citation>
    <scope>NUCLEOTIDE SEQUENCE [LARGE SCALE GENOMIC DNA]</scope>
    <source>
        <strain evidence="2 3">KY310</strain>
    </source>
</reference>
<evidence type="ECO:0000256" key="1">
    <source>
        <dbReference type="SAM" id="MobiDB-lite"/>
    </source>
</evidence>
<feature type="region of interest" description="Disordered" evidence="1">
    <location>
        <begin position="169"/>
        <end position="194"/>
    </location>
</feature>
<feature type="region of interest" description="Disordered" evidence="1">
    <location>
        <begin position="132"/>
        <end position="151"/>
    </location>
</feature>
<protein>
    <submittedName>
        <fullName evidence="2">VP80</fullName>
    </submittedName>
</protein>
<dbReference type="Proteomes" id="UP000501969">
    <property type="component" value="Segment"/>
</dbReference>